<sequence length="419" mass="45679">MDVKFTIRDLSLASEGRRKIDWVIPRMQVLNKVREEFEKEQPFAGKKVVICLHLEAKTAYLAQVIKAGGAEVTVVASNPLSTQDDVVAALVASGIGAHAWYNASDEEYNAHLQLALDTEPDFIIDDGGDLVSTIHTTRPELLKNVKGGAEETTTGVLRLHSMARDGVLKFPMIAVNDAQCKFLFDNRYGTGQSVWDGIMRTTNLVVAGKTAVVAGYGWCGKGVALRAKGLGAKVIICEINPIKANEALMDGFDVMPMAEAAKYGDFFITVTGNMNVINKEHFHLMKSGAIMCNAGHFDVEVNVAQLKEIAVSERAARTNITEYALPNGHLLYVLAEGRLVNLAAGDGHPAEVMDMTFALQALSLEYVALNYDKLSPQVYQVNTEIDERVAMIKLQSLGLSIDKLTKEQEAYLGSWSAEA</sequence>
<evidence type="ECO:0000313" key="10">
    <source>
        <dbReference type="EMBL" id="SDH70985.1"/>
    </source>
</evidence>
<dbReference type="Gene3D" id="3.40.50.1480">
    <property type="entry name" value="Adenosylhomocysteinase-like"/>
    <property type="match status" value="1"/>
</dbReference>
<feature type="binding site" evidence="5 6">
    <location>
        <begin position="152"/>
        <end position="154"/>
    </location>
    <ligand>
        <name>NAD(+)</name>
        <dbReference type="ChEBI" id="CHEBI:57540"/>
    </ligand>
</feature>
<comment type="caution">
    <text evidence="5">Lacks conserved residue(s) required for the propagation of feature annotation.</text>
</comment>
<dbReference type="Pfam" id="PF05221">
    <property type="entry name" value="AdoHcyase"/>
    <property type="match status" value="2"/>
</dbReference>
<dbReference type="GO" id="GO:0033353">
    <property type="term" value="P:S-adenosylmethionine cycle"/>
    <property type="evidence" value="ECO:0007669"/>
    <property type="project" value="TreeGrafter"/>
</dbReference>
<dbReference type="SMART" id="SM00996">
    <property type="entry name" value="AdoHcyase"/>
    <property type="match status" value="1"/>
</dbReference>
<dbReference type="EMBL" id="FNCP01000017">
    <property type="protein sequence ID" value="SDH70985.1"/>
    <property type="molecule type" value="Genomic_DNA"/>
</dbReference>
<dbReference type="PANTHER" id="PTHR23420:SF0">
    <property type="entry name" value="ADENOSYLHOMOCYSTEINASE"/>
    <property type="match status" value="1"/>
</dbReference>
<dbReference type="GO" id="GO:0006730">
    <property type="term" value="P:one-carbon metabolic process"/>
    <property type="evidence" value="ECO:0007669"/>
    <property type="project" value="UniProtKB-UniRule"/>
</dbReference>
<dbReference type="NCBIfam" id="NF004005">
    <property type="entry name" value="PRK05476.2-3"/>
    <property type="match status" value="1"/>
</dbReference>
<evidence type="ECO:0000256" key="3">
    <source>
        <dbReference type="ARBA" id="ARBA00022801"/>
    </source>
</evidence>
<dbReference type="AlphaFoldDB" id="A0A1G8EM68"/>
<dbReference type="InterPro" id="IPR000043">
    <property type="entry name" value="Adenosylhomocysteinase-like"/>
</dbReference>
<dbReference type="InterPro" id="IPR036291">
    <property type="entry name" value="NAD(P)-bd_dom_sf"/>
</dbReference>
<dbReference type="RefSeq" id="WP_092334449.1">
    <property type="nucleotide sequence ID" value="NZ_FNCP01000017.1"/>
</dbReference>
<organism evidence="10 11">
    <name type="scientific">Desulfosporosinus hippei DSM 8344</name>
    <dbReference type="NCBI Taxonomy" id="1121419"/>
    <lineage>
        <taxon>Bacteria</taxon>
        <taxon>Bacillati</taxon>
        <taxon>Bacillota</taxon>
        <taxon>Clostridia</taxon>
        <taxon>Eubacteriales</taxon>
        <taxon>Desulfitobacteriaceae</taxon>
        <taxon>Desulfosporosinus</taxon>
    </lineage>
</organism>
<feature type="binding site" evidence="5">
    <location>
        <position position="185"/>
    </location>
    <ligand>
        <name>substrate</name>
    </ligand>
</feature>
<proteinExistence type="inferred from homology"/>
<dbReference type="InterPro" id="IPR020082">
    <property type="entry name" value="S-Ado-L-homoCys_hydrolase_CS"/>
</dbReference>
<evidence type="ECO:0000256" key="5">
    <source>
        <dbReference type="HAMAP-Rule" id="MF_00563"/>
    </source>
</evidence>
<evidence type="ECO:0000256" key="8">
    <source>
        <dbReference type="RuleBase" id="RU004166"/>
    </source>
</evidence>
<feature type="binding site" evidence="5 6">
    <location>
        <position position="238"/>
    </location>
    <ligand>
        <name>NAD(+)</name>
        <dbReference type="ChEBI" id="CHEBI:57540"/>
    </ligand>
</feature>
<evidence type="ECO:0000259" key="9">
    <source>
        <dbReference type="SMART" id="SM00997"/>
    </source>
</evidence>
<protein>
    <recommendedName>
        <fullName evidence="5">Adenosylhomocysteinase</fullName>
        <ecNumber evidence="5">3.13.2.1</ecNumber>
    </recommendedName>
    <alternativeName>
        <fullName evidence="5">S-adenosyl-L-homocysteine hydrolase</fullName>
        <shortName evidence="5">AdoHcyase</shortName>
    </alternativeName>
</protein>
<comment type="pathway">
    <text evidence="5 7">Amino-acid biosynthesis; L-homocysteine biosynthesis; L-homocysteine from S-adenosyl-L-homocysteine: step 1/1.</text>
</comment>
<dbReference type="EC" id="3.13.2.1" evidence="5"/>
<evidence type="ECO:0000256" key="6">
    <source>
        <dbReference type="PIRSR" id="PIRSR001109-2"/>
    </source>
</evidence>
<comment type="subcellular location">
    <subcellularLocation>
        <location evidence="5">Cytoplasm</location>
    </subcellularLocation>
</comment>
<comment type="cofactor">
    <cofactor evidence="5 6 7">
        <name>NAD(+)</name>
        <dbReference type="ChEBI" id="CHEBI:57540"/>
    </cofactor>
    <text evidence="5 6 7">Binds 1 NAD(+) per subunit.</text>
</comment>
<dbReference type="Gene3D" id="3.40.50.720">
    <property type="entry name" value="NAD(P)-binding Rossmann-like Domain"/>
    <property type="match status" value="1"/>
</dbReference>
<dbReference type="SUPFAM" id="SSF51735">
    <property type="entry name" value="NAD(P)-binding Rossmann-fold domains"/>
    <property type="match status" value="1"/>
</dbReference>
<keyword evidence="2 5" id="KW-0554">One-carbon metabolism</keyword>
<feature type="binding site" evidence="5">
    <location>
        <position position="151"/>
    </location>
    <ligand>
        <name>substrate</name>
    </ligand>
</feature>
<name>A0A1G8EM68_9FIRM</name>
<evidence type="ECO:0000256" key="1">
    <source>
        <dbReference type="ARBA" id="ARBA00007122"/>
    </source>
</evidence>
<dbReference type="PROSITE" id="PS00738">
    <property type="entry name" value="ADOHCYASE_1"/>
    <property type="match status" value="1"/>
</dbReference>
<dbReference type="HAMAP" id="MF_00563">
    <property type="entry name" value="AdoHcyase"/>
    <property type="match status" value="1"/>
</dbReference>
<dbReference type="SMART" id="SM00997">
    <property type="entry name" value="AdoHcyase_NAD"/>
    <property type="match status" value="1"/>
</dbReference>
<evidence type="ECO:0000256" key="7">
    <source>
        <dbReference type="RuleBase" id="RU000548"/>
    </source>
</evidence>
<evidence type="ECO:0000256" key="4">
    <source>
        <dbReference type="ARBA" id="ARBA00023027"/>
    </source>
</evidence>
<dbReference type="Pfam" id="PF00670">
    <property type="entry name" value="AdoHcyase_NAD"/>
    <property type="match status" value="1"/>
</dbReference>
<evidence type="ECO:0000313" key="11">
    <source>
        <dbReference type="Proteomes" id="UP000198656"/>
    </source>
</evidence>
<dbReference type="InterPro" id="IPR015878">
    <property type="entry name" value="Ado_hCys_hydrolase_NAD-bd"/>
</dbReference>
<feature type="binding site" evidence="6">
    <location>
        <position position="348"/>
    </location>
    <ligand>
        <name>NAD(+)</name>
        <dbReference type="ChEBI" id="CHEBI:57540"/>
    </ligand>
</feature>
<dbReference type="NCBIfam" id="TIGR00936">
    <property type="entry name" value="ahcY"/>
    <property type="match status" value="1"/>
</dbReference>
<comment type="catalytic activity">
    <reaction evidence="5 7">
        <text>S-adenosyl-L-homocysteine + H2O = L-homocysteine + adenosine</text>
        <dbReference type="Rhea" id="RHEA:21708"/>
        <dbReference type="ChEBI" id="CHEBI:15377"/>
        <dbReference type="ChEBI" id="CHEBI:16335"/>
        <dbReference type="ChEBI" id="CHEBI:57856"/>
        <dbReference type="ChEBI" id="CHEBI:58199"/>
        <dbReference type="EC" id="3.13.2.1"/>
    </reaction>
</comment>
<feature type="binding site" evidence="6">
    <location>
        <begin position="217"/>
        <end position="222"/>
    </location>
    <ligand>
        <name>NAD(+)</name>
        <dbReference type="ChEBI" id="CHEBI:57540"/>
    </ligand>
</feature>
<reference evidence="11" key="1">
    <citation type="submission" date="2016-10" db="EMBL/GenBank/DDBJ databases">
        <authorList>
            <person name="Varghese N."/>
            <person name="Submissions S."/>
        </authorList>
    </citation>
    <scope>NUCLEOTIDE SEQUENCE [LARGE SCALE GENOMIC DNA]</scope>
    <source>
        <strain evidence="11">DSM 8344</strain>
    </source>
</reference>
<feature type="domain" description="S-adenosyl-L-homocysteine hydrolase NAD binding" evidence="9">
    <location>
        <begin position="186"/>
        <end position="347"/>
    </location>
</feature>
<feature type="binding site" evidence="5">
    <location>
        <position position="181"/>
    </location>
    <ligand>
        <name>substrate</name>
    </ligand>
</feature>
<comment type="similarity">
    <text evidence="1 5 8">Belongs to the adenosylhomocysteinase family.</text>
</comment>
<dbReference type="Proteomes" id="UP000198656">
    <property type="component" value="Unassembled WGS sequence"/>
</dbReference>
<dbReference type="GO" id="GO:0004013">
    <property type="term" value="F:adenosylhomocysteinase activity"/>
    <property type="evidence" value="ECO:0007669"/>
    <property type="project" value="UniProtKB-UniRule"/>
</dbReference>
<dbReference type="OrthoDB" id="9802717at2"/>
<accession>A0A1G8EM68</accession>
<keyword evidence="11" id="KW-1185">Reference proteome</keyword>
<keyword evidence="5" id="KW-0963">Cytoplasm</keyword>
<feature type="binding site" evidence="5">
    <location>
        <position position="186"/>
    </location>
    <ligand>
        <name>NAD(+)</name>
        <dbReference type="ChEBI" id="CHEBI:57540"/>
    </ligand>
</feature>
<dbReference type="PIRSF" id="PIRSF001109">
    <property type="entry name" value="Ad_hcy_hydrolase"/>
    <property type="match status" value="1"/>
</dbReference>
<dbReference type="CDD" id="cd00401">
    <property type="entry name" value="SAHH"/>
    <property type="match status" value="1"/>
</dbReference>
<keyword evidence="3 5" id="KW-0378">Hydrolase</keyword>
<dbReference type="GO" id="GO:0071269">
    <property type="term" value="P:L-homocysteine biosynthetic process"/>
    <property type="evidence" value="ECO:0007669"/>
    <property type="project" value="UniProtKB-UniRule"/>
</dbReference>
<feature type="binding site" evidence="5">
    <location>
        <position position="126"/>
    </location>
    <ligand>
        <name>substrate</name>
    </ligand>
</feature>
<evidence type="ECO:0000256" key="2">
    <source>
        <dbReference type="ARBA" id="ARBA00022563"/>
    </source>
</evidence>
<dbReference type="UniPathway" id="UPA00314">
    <property type="reaction ID" value="UER00076"/>
</dbReference>
<dbReference type="GO" id="GO:0005829">
    <property type="term" value="C:cytosol"/>
    <property type="evidence" value="ECO:0007669"/>
    <property type="project" value="TreeGrafter"/>
</dbReference>
<dbReference type="PANTHER" id="PTHR23420">
    <property type="entry name" value="ADENOSYLHOMOCYSTEINASE"/>
    <property type="match status" value="1"/>
</dbReference>
<dbReference type="InterPro" id="IPR042172">
    <property type="entry name" value="Adenosylhomocyst_ase-like_sf"/>
</dbReference>
<feature type="binding site" evidence="5">
    <location>
        <position position="273"/>
    </location>
    <ligand>
        <name>NAD(+)</name>
        <dbReference type="ChEBI" id="CHEBI:57540"/>
    </ligand>
</feature>
<keyword evidence="4 5" id="KW-0520">NAD</keyword>
<dbReference type="STRING" id="1121419.SAMN05443529_11768"/>
<comment type="function">
    <text evidence="5">May play a key role in the regulation of the intracellular concentration of adenosylhomocysteine.</text>
</comment>
<feature type="binding site" evidence="5 6">
    <location>
        <begin position="294"/>
        <end position="296"/>
    </location>
    <ligand>
        <name>NAD(+)</name>
        <dbReference type="ChEBI" id="CHEBI:57540"/>
    </ligand>
</feature>
<dbReference type="PROSITE" id="PS00739">
    <property type="entry name" value="ADOHCYASE_2"/>
    <property type="match status" value="1"/>
</dbReference>
<dbReference type="SUPFAM" id="SSF52283">
    <property type="entry name" value="Formate/glycerate dehydrogenase catalytic domain-like"/>
    <property type="match status" value="1"/>
</dbReference>
<feature type="binding site" evidence="5">
    <location>
        <begin position="215"/>
        <end position="220"/>
    </location>
    <ligand>
        <name>NAD(+)</name>
        <dbReference type="ChEBI" id="CHEBI:57540"/>
    </ligand>
</feature>
<gene>
    <name evidence="5" type="primary">ahcY</name>
    <name evidence="10" type="ORF">SAMN05443529_11768</name>
</gene>
<dbReference type="FunFam" id="3.40.50.720:FF:000004">
    <property type="entry name" value="Adenosylhomocysteinase"/>
    <property type="match status" value="1"/>
</dbReference>
<feature type="binding site" evidence="5 6">
    <location>
        <position position="341"/>
    </location>
    <ligand>
        <name>NAD(+)</name>
        <dbReference type="ChEBI" id="CHEBI:57540"/>
    </ligand>
</feature>